<dbReference type="AlphaFoldDB" id="A0AAU8JCK9"/>
<accession>A0AAU8JCK9</accession>
<organism evidence="1">
    <name type="scientific">Planktothricoides raciborskii GIHE-MW2</name>
    <dbReference type="NCBI Taxonomy" id="2792601"/>
    <lineage>
        <taxon>Bacteria</taxon>
        <taxon>Bacillati</taxon>
        <taxon>Cyanobacteriota</taxon>
        <taxon>Cyanophyceae</taxon>
        <taxon>Oscillatoriophycideae</taxon>
        <taxon>Oscillatoriales</taxon>
        <taxon>Oscillatoriaceae</taxon>
        <taxon>Planktothricoides</taxon>
    </lineage>
</organism>
<sequence length="215" mass="24209">MLTENEIERLRQAIIATIASPMIGSIEDYTWEAIFHYVKDITLSDPALGRSKLLYDAVDTQIATGWSFKSLQLKNFMATNTFSFVIQRADIIKKAEELGFPGLAEKSSPDELRAAIIQHWNDKIISSKSEQGVVNSYEGILLKTIEGCEYVYCEFSLDPLDASSLISALISAISMFLNNFCGNCFSHRNNFWRPLNRVVFPTPLLPLNITKCRVS</sequence>
<gene>
    <name evidence="1" type="ORF">ABWT76_005278</name>
</gene>
<dbReference type="RefSeq" id="WP_197285446.1">
    <property type="nucleotide sequence ID" value="NZ_CP159837.1"/>
</dbReference>
<proteinExistence type="predicted"/>
<dbReference type="EMBL" id="CP159837">
    <property type="protein sequence ID" value="XCM36515.1"/>
    <property type="molecule type" value="Genomic_DNA"/>
</dbReference>
<name>A0AAU8JCK9_9CYAN</name>
<protein>
    <submittedName>
        <fullName evidence="1">Uncharacterized protein</fullName>
    </submittedName>
</protein>
<reference evidence="1" key="1">
    <citation type="submission" date="2024-07" db="EMBL/GenBank/DDBJ databases">
        <authorList>
            <person name="Kim Y.J."/>
            <person name="Jeong J.Y."/>
        </authorList>
    </citation>
    <scope>NUCLEOTIDE SEQUENCE</scope>
    <source>
        <strain evidence="1">GIHE-MW2</strain>
    </source>
</reference>
<evidence type="ECO:0000313" key="1">
    <source>
        <dbReference type="EMBL" id="XCM36515.1"/>
    </source>
</evidence>